<feature type="transmembrane region" description="Helical" evidence="5">
    <location>
        <begin position="236"/>
        <end position="256"/>
    </location>
</feature>
<dbReference type="InterPro" id="IPR007016">
    <property type="entry name" value="O-antigen_ligase-rel_domated"/>
</dbReference>
<dbReference type="Proteomes" id="UP000277803">
    <property type="component" value="Unassembled WGS sequence"/>
</dbReference>
<dbReference type="PANTHER" id="PTHR37422">
    <property type="entry name" value="TEICHURONIC ACID BIOSYNTHESIS PROTEIN TUAE"/>
    <property type="match status" value="1"/>
</dbReference>
<accession>A0A3A6W4T2</accession>
<evidence type="ECO:0000256" key="5">
    <source>
        <dbReference type="SAM" id="Phobius"/>
    </source>
</evidence>
<feature type="transmembrane region" description="Helical" evidence="5">
    <location>
        <begin position="124"/>
        <end position="142"/>
    </location>
</feature>
<dbReference type="PANTHER" id="PTHR37422:SF13">
    <property type="entry name" value="LIPOPOLYSACCHARIDE BIOSYNTHESIS PROTEIN PA4999-RELATED"/>
    <property type="match status" value="1"/>
</dbReference>
<feature type="transmembrane region" description="Helical" evidence="5">
    <location>
        <begin position="162"/>
        <end position="180"/>
    </location>
</feature>
<protein>
    <submittedName>
        <fullName evidence="7">O-antigen ligase family protein</fullName>
    </submittedName>
</protein>
<keyword evidence="3 5" id="KW-1133">Transmembrane helix</keyword>
<sequence>MKLNITTISNRLIWFITLVFLVLSLTISFALGDADYGAYVLFVCLFGLILCYLVRDQGRITVSFTWMHMYMLLFIGVCYLSSLNALDPSVALSRSFDIVKIFCMLIVLYMCFQREKSVDSLLKIGMWTGYIVCFYTVYYYGLDYFINVLSSSARIANDALNANTVGLLGANAIVMTVYYMMYDKPRWWNIIALPTLGILAATGSRKALVFVVIGIVLLFVFKSFRSKNIVNSLAKLVAYLSILIIAFIGILQLPIFSEVLERMSSMVDAFTGTGGDSSAIVRMALVDIGWDLFHQSPIIGVGINNPAVYTYSIFGRENYYLHNNYIELLAGTGVIGVVTYYSMYAYLIYNMIRYHDFHSNEYVMVFILLMSQLVMDMGLVSYESKSTYFYMMLFFIEVQILRAKRKKLHEHTNNLDQGKAVHL</sequence>
<dbReference type="EMBL" id="QXZZ01000037">
    <property type="protein sequence ID" value="RJY49725.1"/>
    <property type="molecule type" value="Genomic_DNA"/>
</dbReference>
<proteinExistence type="predicted"/>
<feature type="transmembrane region" description="Helical" evidence="5">
    <location>
        <begin position="66"/>
        <end position="86"/>
    </location>
</feature>
<keyword evidence="2 5" id="KW-0812">Transmembrane</keyword>
<evidence type="ECO:0000256" key="2">
    <source>
        <dbReference type="ARBA" id="ARBA00022692"/>
    </source>
</evidence>
<dbReference type="RefSeq" id="WP_119982977.1">
    <property type="nucleotide sequence ID" value="NZ_QXZZ01000037.1"/>
</dbReference>
<dbReference type="AlphaFoldDB" id="A0A3A6W4T2"/>
<dbReference type="InterPro" id="IPR051533">
    <property type="entry name" value="WaaL-like"/>
</dbReference>
<name>A0A3A6W4T2_9FIRM</name>
<dbReference type="GO" id="GO:0016874">
    <property type="term" value="F:ligase activity"/>
    <property type="evidence" value="ECO:0007669"/>
    <property type="project" value="UniProtKB-KW"/>
</dbReference>
<evidence type="ECO:0000256" key="3">
    <source>
        <dbReference type="ARBA" id="ARBA00022989"/>
    </source>
</evidence>
<keyword evidence="4 5" id="KW-0472">Membrane</keyword>
<feature type="transmembrane region" description="Helical" evidence="5">
    <location>
        <begin position="36"/>
        <end position="54"/>
    </location>
</feature>
<evidence type="ECO:0000259" key="6">
    <source>
        <dbReference type="Pfam" id="PF04932"/>
    </source>
</evidence>
<dbReference type="GO" id="GO:0016020">
    <property type="term" value="C:membrane"/>
    <property type="evidence" value="ECO:0007669"/>
    <property type="project" value="UniProtKB-SubCell"/>
</dbReference>
<comment type="caution">
    <text evidence="7">The sequence shown here is derived from an EMBL/GenBank/DDBJ whole genome shotgun (WGS) entry which is preliminary data.</text>
</comment>
<evidence type="ECO:0000256" key="4">
    <source>
        <dbReference type="ARBA" id="ARBA00023136"/>
    </source>
</evidence>
<gene>
    <name evidence="7" type="ORF">D2965_09125</name>
</gene>
<feature type="transmembrane region" description="Helical" evidence="5">
    <location>
        <begin position="208"/>
        <end position="224"/>
    </location>
</feature>
<keyword evidence="7" id="KW-0436">Ligase</keyword>
<evidence type="ECO:0000256" key="1">
    <source>
        <dbReference type="ARBA" id="ARBA00004141"/>
    </source>
</evidence>
<evidence type="ECO:0000313" key="8">
    <source>
        <dbReference type="Proteomes" id="UP000277803"/>
    </source>
</evidence>
<reference evidence="7 8" key="1">
    <citation type="submission" date="2018-09" db="EMBL/GenBank/DDBJ databases">
        <title>Genome sequence of Veillonella atypica isolated from periodontal Korean patients.</title>
        <authorList>
            <person name="Lee J.-H."/>
            <person name="Moon J.-H."/>
            <person name="Shin S.-Y."/>
        </authorList>
    </citation>
    <scope>NUCLEOTIDE SEQUENCE [LARGE SCALE GENOMIC DNA]</scope>
    <source>
        <strain evidence="7 8">KHUD_V1</strain>
    </source>
</reference>
<evidence type="ECO:0000313" key="7">
    <source>
        <dbReference type="EMBL" id="RJY49725.1"/>
    </source>
</evidence>
<comment type="subcellular location">
    <subcellularLocation>
        <location evidence="1">Membrane</location>
        <topology evidence="1">Multi-pass membrane protein</topology>
    </subcellularLocation>
</comment>
<organism evidence="7 8">
    <name type="scientific">Veillonella atypica</name>
    <dbReference type="NCBI Taxonomy" id="39777"/>
    <lineage>
        <taxon>Bacteria</taxon>
        <taxon>Bacillati</taxon>
        <taxon>Bacillota</taxon>
        <taxon>Negativicutes</taxon>
        <taxon>Veillonellales</taxon>
        <taxon>Veillonellaceae</taxon>
        <taxon>Veillonella</taxon>
    </lineage>
</organism>
<feature type="transmembrane region" description="Helical" evidence="5">
    <location>
        <begin position="328"/>
        <end position="349"/>
    </location>
</feature>
<feature type="transmembrane region" description="Helical" evidence="5">
    <location>
        <begin position="361"/>
        <end position="381"/>
    </location>
</feature>
<feature type="domain" description="O-antigen ligase-related" evidence="6">
    <location>
        <begin position="192"/>
        <end position="340"/>
    </location>
</feature>
<dbReference type="Pfam" id="PF04932">
    <property type="entry name" value="Wzy_C"/>
    <property type="match status" value="1"/>
</dbReference>
<feature type="transmembrane region" description="Helical" evidence="5">
    <location>
        <begin position="12"/>
        <end position="30"/>
    </location>
</feature>